<name>A0A221SWY0_9DEIO</name>
<evidence type="ECO:0000313" key="3">
    <source>
        <dbReference type="Proteomes" id="UP000259030"/>
    </source>
</evidence>
<feature type="compositionally biased region" description="Basic residues" evidence="1">
    <location>
        <begin position="152"/>
        <end position="168"/>
    </location>
</feature>
<dbReference type="Proteomes" id="UP000259030">
    <property type="component" value="Chromosome"/>
</dbReference>
<dbReference type="STRING" id="317577.GCA_000419625_02099"/>
<evidence type="ECO:0000313" key="2">
    <source>
        <dbReference type="EMBL" id="ASN81138.1"/>
    </source>
</evidence>
<feature type="region of interest" description="Disordered" evidence="1">
    <location>
        <begin position="362"/>
        <end position="406"/>
    </location>
</feature>
<reference evidence="2 3" key="1">
    <citation type="submission" date="2017-05" db="EMBL/GenBank/DDBJ databases">
        <title>The complete genome sequence of Deinococcus ficus isolated from the rhizosphere of the Ficus religiosa L. in Taiwan.</title>
        <authorList>
            <person name="Wu K.-M."/>
            <person name="Liao T.-L."/>
            <person name="Liu Y.-M."/>
            <person name="Young C.-C."/>
            <person name="Tsai S.-F."/>
        </authorList>
    </citation>
    <scope>NUCLEOTIDE SEQUENCE [LARGE SCALE GENOMIC DNA]</scope>
    <source>
        <strain evidence="2 3">CC-FR2-10</strain>
    </source>
</reference>
<dbReference type="EMBL" id="CP021081">
    <property type="protein sequence ID" value="ASN81138.1"/>
    <property type="molecule type" value="Genomic_DNA"/>
</dbReference>
<protein>
    <recommendedName>
        <fullName evidence="4">Alginate biosynthesis protein AlgP</fullName>
    </recommendedName>
</protein>
<organism evidence="2 3">
    <name type="scientific">Deinococcus ficus</name>
    <dbReference type="NCBI Taxonomy" id="317577"/>
    <lineage>
        <taxon>Bacteria</taxon>
        <taxon>Thermotogati</taxon>
        <taxon>Deinococcota</taxon>
        <taxon>Deinococci</taxon>
        <taxon>Deinococcales</taxon>
        <taxon>Deinococcaceae</taxon>
        <taxon>Deinococcus</taxon>
    </lineage>
</organism>
<feature type="region of interest" description="Disordered" evidence="1">
    <location>
        <begin position="144"/>
        <end position="175"/>
    </location>
</feature>
<feature type="compositionally biased region" description="Basic and acidic residues" evidence="1">
    <location>
        <begin position="395"/>
        <end position="406"/>
    </location>
</feature>
<accession>A0A221SWY0</accession>
<gene>
    <name evidence="2" type="ORF">DFI_09075</name>
</gene>
<proteinExistence type="predicted"/>
<evidence type="ECO:0008006" key="4">
    <source>
        <dbReference type="Google" id="ProtNLM"/>
    </source>
</evidence>
<dbReference type="AlphaFoldDB" id="A0A221SWY0"/>
<dbReference type="KEGG" id="dfc:DFI_09075"/>
<keyword evidence="3" id="KW-1185">Reference proteome</keyword>
<evidence type="ECO:0000256" key="1">
    <source>
        <dbReference type="SAM" id="MobiDB-lite"/>
    </source>
</evidence>
<sequence length="406" mass="43337">MNMNDYEQTQPLPARKLVALGGLAALALNPEVRRSLVGGTRSGWAGARHTVKDTVVPALAGAAHQVTEVASSAAQHTQQVAHEATRLGGAALSSTLSTLREEAPGRAEELRRRAATAATELAGAAQDRAATLTQEAQKATAHAAKMAEQRRKQAQKQARRQARHLGRRAHQDKSGALHALADVKDAGLGLAGNVAGSVAHNLHGLLETAGRELDRDRRDAYRVLAAARRDAERDLRRRRKNWDPAKLERMVQKRVAPVQKRVDREFARLDRQVARQKQQARAQDQGGGLGGLTTLALLGTGAVVLARVPAARRGLISAVEAVSPESAQTLHRLSRQARNLIGEFWLEDLEAPGGSLALVKREDGAAVPGDSRTGQPGAHAGAPVTAEMPEQQDAETEKAGKRSLDA</sequence>